<name>A0A940ME65_9ACTN</name>
<proteinExistence type="predicted"/>
<dbReference type="Proteomes" id="UP000670475">
    <property type="component" value="Unassembled WGS sequence"/>
</dbReference>
<organism evidence="3 4">
    <name type="scientific">Streptomyces montanisoli</name>
    <dbReference type="NCBI Taxonomy" id="2798581"/>
    <lineage>
        <taxon>Bacteria</taxon>
        <taxon>Bacillati</taxon>
        <taxon>Actinomycetota</taxon>
        <taxon>Actinomycetes</taxon>
        <taxon>Kitasatosporales</taxon>
        <taxon>Streptomycetaceae</taxon>
        <taxon>Streptomyces</taxon>
    </lineage>
</organism>
<dbReference type="InterPro" id="IPR000182">
    <property type="entry name" value="GNAT_dom"/>
</dbReference>
<dbReference type="Gene3D" id="3.40.630.30">
    <property type="match status" value="1"/>
</dbReference>
<dbReference type="PROSITE" id="PS51186">
    <property type="entry name" value="GNAT"/>
    <property type="match status" value="1"/>
</dbReference>
<dbReference type="SUPFAM" id="SSF55729">
    <property type="entry name" value="Acyl-CoA N-acyltransferases (Nat)"/>
    <property type="match status" value="1"/>
</dbReference>
<keyword evidence="4" id="KW-1185">Reference proteome</keyword>
<gene>
    <name evidence="3" type="ORF">JFN87_12715</name>
</gene>
<feature type="domain" description="N-acetyltransferase" evidence="2">
    <location>
        <begin position="20"/>
        <end position="173"/>
    </location>
</feature>
<evidence type="ECO:0000256" key="1">
    <source>
        <dbReference type="SAM" id="MobiDB-lite"/>
    </source>
</evidence>
<dbReference type="AlphaFoldDB" id="A0A940ME65"/>
<evidence type="ECO:0000259" key="2">
    <source>
        <dbReference type="PROSITE" id="PS51186"/>
    </source>
</evidence>
<accession>A0A940ME65</accession>
<dbReference type="InterPro" id="IPR016181">
    <property type="entry name" value="Acyl_CoA_acyltransferase"/>
</dbReference>
<reference evidence="3" key="1">
    <citation type="submission" date="2021-03" db="EMBL/GenBank/DDBJ databases">
        <title>Whole genome sequence of Streptomyces bomunensis MMS17-BM035.</title>
        <authorList>
            <person name="Lee J.H."/>
        </authorList>
    </citation>
    <scope>NUCLEOTIDE SEQUENCE</scope>
    <source>
        <strain evidence="3">MMS17-BM035</strain>
    </source>
</reference>
<evidence type="ECO:0000313" key="4">
    <source>
        <dbReference type="Proteomes" id="UP000670475"/>
    </source>
</evidence>
<protein>
    <submittedName>
        <fullName evidence="3">GNAT family N-acetyltransferase</fullName>
    </submittedName>
</protein>
<sequence length="173" mass="18265">MDTASPAEPTPTGQGTHADAPVRAARPSDAEELVRLRAVMLGSMGPYDDDSWQPASMAVLRERLAEPGGRLAAFVVDAPGARGALAACAVGTVEQRLGAPGNHAGLSGHVFSVVTDAAMRRRGYSRACMRALLAWYREQGVVKIDLHASPEGEPLYASLGFVRTPAPSMRLML</sequence>
<dbReference type="GO" id="GO:0016747">
    <property type="term" value="F:acyltransferase activity, transferring groups other than amino-acyl groups"/>
    <property type="evidence" value="ECO:0007669"/>
    <property type="project" value="InterPro"/>
</dbReference>
<dbReference type="EMBL" id="JAGIQL010000040">
    <property type="protein sequence ID" value="MBP0458360.1"/>
    <property type="molecule type" value="Genomic_DNA"/>
</dbReference>
<feature type="region of interest" description="Disordered" evidence="1">
    <location>
        <begin position="1"/>
        <end position="28"/>
    </location>
</feature>
<comment type="caution">
    <text evidence="3">The sequence shown here is derived from an EMBL/GenBank/DDBJ whole genome shotgun (WGS) entry which is preliminary data.</text>
</comment>
<evidence type="ECO:0000313" key="3">
    <source>
        <dbReference type="EMBL" id="MBP0458360.1"/>
    </source>
</evidence>
<dbReference type="Pfam" id="PF00583">
    <property type="entry name" value="Acetyltransf_1"/>
    <property type="match status" value="1"/>
</dbReference>